<sequence length="110" mass="12725">MKITPPFGMIVGLVMPLILFPCLYNLATNKLSIVSNFWEDNYGWRSLIRRNLEEEELEDCLALMNLVSIINPTSSRDKWSWNLDKNGNFSFKYTMDLDTKDATIVLSMLV</sequence>
<keyword evidence="1" id="KW-0472">Membrane</keyword>
<proteinExistence type="predicted"/>
<dbReference type="AlphaFoldDB" id="A0A5A7UVQ5"/>
<keyword evidence="1" id="KW-1133">Transmembrane helix</keyword>
<keyword evidence="1" id="KW-0812">Transmembrane</keyword>
<dbReference type="EMBL" id="SSTE01007110">
    <property type="protein sequence ID" value="KAA0057629.1"/>
    <property type="molecule type" value="Genomic_DNA"/>
</dbReference>
<evidence type="ECO:0000256" key="1">
    <source>
        <dbReference type="SAM" id="Phobius"/>
    </source>
</evidence>
<dbReference type="PANTHER" id="PTHR36617">
    <property type="entry name" value="PROTEIN, PUTATIVE-RELATED"/>
    <property type="match status" value="1"/>
</dbReference>
<organism evidence="2 3">
    <name type="scientific">Cucumis melo var. makuwa</name>
    <name type="common">Oriental melon</name>
    <dbReference type="NCBI Taxonomy" id="1194695"/>
    <lineage>
        <taxon>Eukaryota</taxon>
        <taxon>Viridiplantae</taxon>
        <taxon>Streptophyta</taxon>
        <taxon>Embryophyta</taxon>
        <taxon>Tracheophyta</taxon>
        <taxon>Spermatophyta</taxon>
        <taxon>Magnoliopsida</taxon>
        <taxon>eudicotyledons</taxon>
        <taxon>Gunneridae</taxon>
        <taxon>Pentapetalae</taxon>
        <taxon>rosids</taxon>
        <taxon>fabids</taxon>
        <taxon>Cucurbitales</taxon>
        <taxon>Cucurbitaceae</taxon>
        <taxon>Benincaseae</taxon>
        <taxon>Cucumis</taxon>
    </lineage>
</organism>
<comment type="caution">
    <text evidence="2">The sequence shown here is derived from an EMBL/GenBank/DDBJ whole genome shotgun (WGS) entry which is preliminary data.</text>
</comment>
<dbReference type="Proteomes" id="UP000321393">
    <property type="component" value="Unassembled WGS sequence"/>
</dbReference>
<protein>
    <submittedName>
        <fullName evidence="2">Retrotransposon protein, putative, unclassified</fullName>
    </submittedName>
</protein>
<accession>A0A5A7UVQ5</accession>
<gene>
    <name evidence="2" type="ORF">E6C27_scaffold9829G00060</name>
</gene>
<evidence type="ECO:0000313" key="3">
    <source>
        <dbReference type="Proteomes" id="UP000321393"/>
    </source>
</evidence>
<reference evidence="2 3" key="1">
    <citation type="submission" date="2019-08" db="EMBL/GenBank/DDBJ databases">
        <title>Draft genome sequences of two oriental melons (Cucumis melo L. var makuwa).</title>
        <authorList>
            <person name="Kwon S.-Y."/>
        </authorList>
    </citation>
    <scope>NUCLEOTIDE SEQUENCE [LARGE SCALE GENOMIC DNA]</scope>
    <source>
        <strain evidence="3">cv. SW 3</strain>
        <tissue evidence="2">Leaf</tissue>
    </source>
</reference>
<name>A0A5A7UVQ5_CUCMM</name>
<dbReference type="PANTHER" id="PTHR36617:SF5">
    <property type="entry name" value="OS05G0421675 PROTEIN"/>
    <property type="match status" value="1"/>
</dbReference>
<feature type="transmembrane region" description="Helical" evidence="1">
    <location>
        <begin position="6"/>
        <end position="27"/>
    </location>
</feature>
<evidence type="ECO:0000313" key="2">
    <source>
        <dbReference type="EMBL" id="KAA0057629.1"/>
    </source>
</evidence>